<dbReference type="InterPro" id="IPR014756">
    <property type="entry name" value="Ig_E-set"/>
</dbReference>
<evidence type="ECO:0000256" key="2">
    <source>
        <dbReference type="ARBA" id="ARBA00022723"/>
    </source>
</evidence>
<keyword evidence="6" id="KW-0812">Transmembrane</keyword>
<dbReference type="GO" id="GO:0005507">
    <property type="term" value="F:copper ion binding"/>
    <property type="evidence" value="ECO:0007669"/>
    <property type="project" value="InterPro"/>
</dbReference>
<comment type="subcellular location">
    <subcellularLocation>
        <location evidence="1">Cell envelope</location>
    </subcellularLocation>
</comment>
<dbReference type="Gene3D" id="2.60.40.1220">
    <property type="match status" value="1"/>
</dbReference>
<keyword evidence="6" id="KW-1133">Transmembrane helix</keyword>
<dbReference type="GO" id="GO:0006825">
    <property type="term" value="P:copper ion transport"/>
    <property type="evidence" value="ECO:0007669"/>
    <property type="project" value="InterPro"/>
</dbReference>
<evidence type="ECO:0000313" key="8">
    <source>
        <dbReference type="EMBL" id="CAB4596035.1"/>
    </source>
</evidence>
<feature type="transmembrane region" description="Helical" evidence="6">
    <location>
        <begin position="189"/>
        <end position="206"/>
    </location>
</feature>
<dbReference type="AlphaFoldDB" id="A0A6J6GA74"/>
<dbReference type="InterPro" id="IPR007348">
    <property type="entry name" value="CopC_dom"/>
</dbReference>
<dbReference type="GO" id="GO:0042597">
    <property type="term" value="C:periplasmic space"/>
    <property type="evidence" value="ECO:0007669"/>
    <property type="project" value="InterPro"/>
</dbReference>
<dbReference type="GO" id="GO:0030313">
    <property type="term" value="C:cell envelope"/>
    <property type="evidence" value="ECO:0007669"/>
    <property type="project" value="UniProtKB-SubCell"/>
</dbReference>
<evidence type="ECO:0000256" key="5">
    <source>
        <dbReference type="SAM" id="MobiDB-lite"/>
    </source>
</evidence>
<evidence type="ECO:0000256" key="3">
    <source>
        <dbReference type="ARBA" id="ARBA00022729"/>
    </source>
</evidence>
<keyword evidence="3" id="KW-0732">Signal</keyword>
<feature type="domain" description="CopC" evidence="7">
    <location>
        <begin position="25"/>
        <end position="122"/>
    </location>
</feature>
<proteinExistence type="predicted"/>
<evidence type="ECO:0000256" key="4">
    <source>
        <dbReference type="ARBA" id="ARBA00023008"/>
    </source>
</evidence>
<name>A0A6J6GA74_9ZZZZ</name>
<dbReference type="GO" id="GO:0046688">
    <property type="term" value="P:response to copper ion"/>
    <property type="evidence" value="ECO:0007669"/>
    <property type="project" value="InterPro"/>
</dbReference>
<dbReference type="InterPro" id="IPR032694">
    <property type="entry name" value="CopC/D"/>
</dbReference>
<evidence type="ECO:0000256" key="6">
    <source>
        <dbReference type="SAM" id="Phobius"/>
    </source>
</evidence>
<dbReference type="EMBL" id="CAEZWQ010000134">
    <property type="protein sequence ID" value="CAB4669849.1"/>
    <property type="molecule type" value="Genomic_DNA"/>
</dbReference>
<dbReference type="GO" id="GO:0005886">
    <property type="term" value="C:plasma membrane"/>
    <property type="evidence" value="ECO:0007669"/>
    <property type="project" value="TreeGrafter"/>
</dbReference>
<dbReference type="SUPFAM" id="SSF81296">
    <property type="entry name" value="E set domains"/>
    <property type="match status" value="1"/>
</dbReference>
<dbReference type="Pfam" id="PF04234">
    <property type="entry name" value="CopC"/>
    <property type="match status" value="1"/>
</dbReference>
<dbReference type="PANTHER" id="PTHR34820:SF4">
    <property type="entry name" value="INNER MEMBRANE PROTEIN YEBZ"/>
    <property type="match status" value="1"/>
</dbReference>
<keyword evidence="2" id="KW-0479">Metal-binding</keyword>
<reference evidence="8" key="1">
    <citation type="submission" date="2020-05" db="EMBL/GenBank/DDBJ databases">
        <authorList>
            <person name="Chiriac C."/>
            <person name="Salcher M."/>
            <person name="Ghai R."/>
            <person name="Kavagutti S V."/>
        </authorList>
    </citation>
    <scope>NUCLEOTIDE SEQUENCE</scope>
</reference>
<keyword evidence="6" id="KW-0472">Membrane</keyword>
<accession>A0A6J6GA74</accession>
<evidence type="ECO:0000256" key="1">
    <source>
        <dbReference type="ARBA" id="ARBA00004196"/>
    </source>
</evidence>
<dbReference type="PANTHER" id="PTHR34820">
    <property type="entry name" value="INNER MEMBRANE PROTEIN YEBZ"/>
    <property type="match status" value="1"/>
</dbReference>
<dbReference type="InterPro" id="IPR014755">
    <property type="entry name" value="Cu-Rt/internalin_Ig-like"/>
</dbReference>
<protein>
    <submittedName>
        <fullName evidence="8">Unannotated protein</fullName>
    </submittedName>
</protein>
<dbReference type="EMBL" id="CAEZUG010000051">
    <property type="protein sequence ID" value="CAB4596035.1"/>
    <property type="molecule type" value="Genomic_DNA"/>
</dbReference>
<evidence type="ECO:0000259" key="7">
    <source>
        <dbReference type="Pfam" id="PF04234"/>
    </source>
</evidence>
<feature type="compositionally biased region" description="Low complexity" evidence="5">
    <location>
        <begin position="142"/>
        <end position="171"/>
    </location>
</feature>
<gene>
    <name evidence="8" type="ORF">UFOPK1795_00873</name>
    <name evidence="9" type="ORF">UFOPK2275_01001</name>
</gene>
<keyword evidence="4" id="KW-0186">Copper</keyword>
<evidence type="ECO:0000313" key="9">
    <source>
        <dbReference type="EMBL" id="CAB4669849.1"/>
    </source>
</evidence>
<sequence>MRKIFVTSVMLIGLLFLNSAPAQAHGQVTATSPKNNAVLATMPAEVWCEFDGDLTVLDGATVNTLIVKDASGRTLQVGNATVAGARIFATIGVRDAHGRVTASYRVVSEDGHPVEGSISFTVAGVDIAASPEPLESSQSKNTPSRTASAEASTASVEPTPVPIAPTTTTPETHVDEHAHHNFFQRHTTHLIQFGFGFAVIGIWFLFDRRRTK</sequence>
<organism evidence="8">
    <name type="scientific">freshwater metagenome</name>
    <dbReference type="NCBI Taxonomy" id="449393"/>
    <lineage>
        <taxon>unclassified sequences</taxon>
        <taxon>metagenomes</taxon>
        <taxon>ecological metagenomes</taxon>
    </lineage>
</organism>
<feature type="region of interest" description="Disordered" evidence="5">
    <location>
        <begin position="131"/>
        <end position="171"/>
    </location>
</feature>